<dbReference type="InterPro" id="IPR054463">
    <property type="entry name" value="PexRD54_WY"/>
</dbReference>
<dbReference type="AlphaFoldDB" id="A0A2P4XXI8"/>
<dbReference type="EMBL" id="NCKW01007201">
    <property type="protein sequence ID" value="POM70255.1"/>
    <property type="molecule type" value="Genomic_DNA"/>
</dbReference>
<keyword evidence="6" id="KW-0843">Virulence</keyword>
<feature type="chain" id="PRO_5015114557" evidence="7">
    <location>
        <begin position="24"/>
        <end position="387"/>
    </location>
</feature>
<dbReference type="Pfam" id="PF22748">
    <property type="entry name" value="PexRD54_WY"/>
    <property type="match status" value="3"/>
</dbReference>
<keyword evidence="5 7" id="KW-0732">Signal</keyword>
<dbReference type="GO" id="GO:0005576">
    <property type="term" value="C:extracellular region"/>
    <property type="evidence" value="ECO:0007669"/>
    <property type="project" value="UniProtKB-SubCell"/>
</dbReference>
<reference evidence="9 10" key="1">
    <citation type="journal article" date="2017" name="Genome Biol. Evol.">
        <title>Phytophthora megakarya and P. palmivora, closely related causal agents of cacao black pod rot, underwent increases in genome sizes and gene numbers by different mechanisms.</title>
        <authorList>
            <person name="Ali S.S."/>
            <person name="Shao J."/>
            <person name="Lary D.J."/>
            <person name="Kronmiller B."/>
            <person name="Shen D."/>
            <person name="Strem M.D."/>
            <person name="Amoako-Attah I."/>
            <person name="Akrofi A.Y."/>
            <person name="Begoude B.A."/>
            <person name="Ten Hoopen G.M."/>
            <person name="Coulibaly K."/>
            <person name="Kebe B.I."/>
            <person name="Melnick R.L."/>
            <person name="Guiltinan M.J."/>
            <person name="Tyler B.M."/>
            <person name="Meinhardt L.W."/>
            <person name="Bailey B.A."/>
        </authorList>
    </citation>
    <scope>NUCLEOTIDE SEQUENCE [LARGE SCALE GENOMIC DNA]</scope>
    <source>
        <strain evidence="10">sbr112.9</strain>
    </source>
</reference>
<comment type="caution">
    <text evidence="9">The sequence shown here is derived from an EMBL/GenBank/DDBJ whole genome shotgun (WGS) entry which is preliminary data.</text>
</comment>
<comment type="subcellular location">
    <subcellularLocation>
        <location evidence="1">Host cell</location>
    </subcellularLocation>
    <subcellularLocation>
        <location evidence="2">Secreted</location>
    </subcellularLocation>
</comment>
<evidence type="ECO:0000256" key="5">
    <source>
        <dbReference type="ARBA" id="ARBA00022729"/>
    </source>
</evidence>
<evidence type="ECO:0000313" key="10">
    <source>
        <dbReference type="Proteomes" id="UP000237271"/>
    </source>
</evidence>
<dbReference type="OrthoDB" id="127322at2759"/>
<protein>
    <submittedName>
        <fullName evidence="9">Secreted RxLR effector peptide protein</fullName>
    </submittedName>
</protein>
<keyword evidence="4" id="KW-0964">Secreted</keyword>
<feature type="signal peptide" evidence="7">
    <location>
        <begin position="1"/>
        <end position="23"/>
    </location>
</feature>
<evidence type="ECO:0000259" key="8">
    <source>
        <dbReference type="Pfam" id="PF22748"/>
    </source>
</evidence>
<feature type="domain" description="RxLR effector PexRD54 WY" evidence="8">
    <location>
        <begin position="167"/>
        <end position="206"/>
    </location>
</feature>
<evidence type="ECO:0000256" key="4">
    <source>
        <dbReference type="ARBA" id="ARBA00022525"/>
    </source>
</evidence>
<name>A0A2P4XXI8_9STRA</name>
<evidence type="ECO:0000256" key="3">
    <source>
        <dbReference type="ARBA" id="ARBA00010400"/>
    </source>
</evidence>
<proteinExistence type="inferred from homology"/>
<evidence type="ECO:0000256" key="1">
    <source>
        <dbReference type="ARBA" id="ARBA00004340"/>
    </source>
</evidence>
<evidence type="ECO:0000256" key="2">
    <source>
        <dbReference type="ARBA" id="ARBA00004613"/>
    </source>
</evidence>
<evidence type="ECO:0000313" key="9">
    <source>
        <dbReference type="EMBL" id="POM70255.1"/>
    </source>
</evidence>
<evidence type="ECO:0000256" key="6">
    <source>
        <dbReference type="ARBA" id="ARBA00023026"/>
    </source>
</evidence>
<dbReference type="GO" id="GO:0043657">
    <property type="term" value="C:host cell"/>
    <property type="evidence" value="ECO:0007669"/>
    <property type="project" value="UniProtKB-SubCell"/>
</dbReference>
<feature type="domain" description="RxLR effector PexRD54 WY" evidence="8">
    <location>
        <begin position="78"/>
        <end position="116"/>
    </location>
</feature>
<accession>A0A2P4XXI8</accession>
<evidence type="ECO:0000256" key="7">
    <source>
        <dbReference type="SAM" id="SignalP"/>
    </source>
</evidence>
<keyword evidence="10" id="KW-1185">Reference proteome</keyword>
<comment type="similarity">
    <text evidence="3">Belongs to the RxLR effector family.</text>
</comment>
<feature type="domain" description="RxLR effector PexRD54 WY" evidence="8">
    <location>
        <begin position="358"/>
        <end position="387"/>
    </location>
</feature>
<feature type="non-terminal residue" evidence="9">
    <location>
        <position position="387"/>
    </location>
</feature>
<sequence>MELHVIQLLLVVIVTASLRSVEAAPIFQTRLNAVVASNDISFDVTTGKNDEERGMSISNVEKIKRWIMPMEVSLKTRQRWLNDGKPAKDAFYRLYLNKAGEMLIQQPQFETWLRYVDDFNSKYPTKAKHPITVLEKAYSDKKLAVMIEMAKHVENTADVATKMEKSQFQQWLSKGKTADDVFMSLELHLAGDKLLENPVLKTWIQYMKAFNKEHPDKKTSLISTFNKHYDDFHLAKITEIGKRNPSTAIMAKRVQAEHVQLLLKSGKSIDDVFKLLKLDQARQGLLQMPQMYTWVKFTDEFNKYHKTDDLLIWTLRDHGYRDVSLMRWVIPAMEVPETRIIGTKLVKEMMSQWQKHLKKSPEEVFSLLGLDKAGEKLLVNPWFAGWV</sequence>
<dbReference type="Proteomes" id="UP000237271">
    <property type="component" value="Unassembled WGS sequence"/>
</dbReference>
<organism evidence="9 10">
    <name type="scientific">Phytophthora palmivora</name>
    <dbReference type="NCBI Taxonomy" id="4796"/>
    <lineage>
        <taxon>Eukaryota</taxon>
        <taxon>Sar</taxon>
        <taxon>Stramenopiles</taxon>
        <taxon>Oomycota</taxon>
        <taxon>Peronosporomycetes</taxon>
        <taxon>Peronosporales</taxon>
        <taxon>Peronosporaceae</taxon>
        <taxon>Phytophthora</taxon>
    </lineage>
</organism>
<gene>
    <name evidence="9" type="ORF">PHPALM_13330</name>
</gene>